<protein>
    <recommendedName>
        <fullName evidence="10">Solute carrier family 29 member 1</fullName>
    </recommendedName>
</protein>
<sequence length="248" mass="26870">SPADAPPRVSQRLRVLGSLLVIMFVFIATAVFVRVPLEPLAFFCVTMAKIVTINSFGAVLQGSLFGMAGLLPASYTTPVMSGQGMAGSFAAFAMICAIASGSDLPDAAFGYFITACVVIFLSILCYVLLPKLEFFQFYQEKNRKPSPENSVILMNPESGAESADPSGRQDVSVGKIFKKIWLLALSVCFTFTVTIGTFPAITADTKSTLARGSWERYFIPVSCFLLFNLSDWAGRSLTAFCMWVSPEP</sequence>
<reference evidence="8 9" key="1">
    <citation type="journal article" date="2023" name="Mol. Biol. Evol.">
        <title>Genomics of Secondarily Temperate Adaptation in the Only Non-Antarctic Icefish.</title>
        <authorList>
            <person name="Rivera-Colon A.G."/>
            <person name="Rayamajhi N."/>
            <person name="Minhas B.F."/>
            <person name="Madrigal G."/>
            <person name="Bilyk K.T."/>
            <person name="Yoon V."/>
            <person name="Hune M."/>
            <person name="Gregory S."/>
            <person name="Cheng C.H.C."/>
            <person name="Catchen J.M."/>
        </authorList>
    </citation>
    <scope>NUCLEOTIDE SEQUENCE [LARGE SCALE GENOMIC DNA]</scope>
    <source>
        <tissue evidence="8">White muscle</tissue>
    </source>
</reference>
<evidence type="ECO:0000256" key="4">
    <source>
        <dbReference type="ARBA" id="ARBA00022692"/>
    </source>
</evidence>
<evidence type="ECO:0000313" key="8">
    <source>
        <dbReference type="EMBL" id="KAK5936103.1"/>
    </source>
</evidence>
<accession>A0AAN8ETK5</accession>
<evidence type="ECO:0000256" key="2">
    <source>
        <dbReference type="ARBA" id="ARBA00007965"/>
    </source>
</evidence>
<keyword evidence="9" id="KW-1185">Reference proteome</keyword>
<organism evidence="8 9">
    <name type="scientific">Champsocephalus gunnari</name>
    <name type="common">Mackerel icefish</name>
    <dbReference type="NCBI Taxonomy" id="52237"/>
    <lineage>
        <taxon>Eukaryota</taxon>
        <taxon>Metazoa</taxon>
        <taxon>Chordata</taxon>
        <taxon>Craniata</taxon>
        <taxon>Vertebrata</taxon>
        <taxon>Euteleostomi</taxon>
        <taxon>Actinopterygii</taxon>
        <taxon>Neopterygii</taxon>
        <taxon>Teleostei</taxon>
        <taxon>Neoteleostei</taxon>
        <taxon>Acanthomorphata</taxon>
        <taxon>Eupercaria</taxon>
        <taxon>Perciformes</taxon>
        <taxon>Notothenioidei</taxon>
        <taxon>Channichthyidae</taxon>
        <taxon>Champsocephalus</taxon>
    </lineage>
</organism>
<comment type="subcellular location">
    <subcellularLocation>
        <location evidence="1">Membrane</location>
        <topology evidence="1">Multi-pass membrane protein</topology>
    </subcellularLocation>
</comment>
<dbReference type="GO" id="GO:0005337">
    <property type="term" value="F:nucleoside transmembrane transporter activity"/>
    <property type="evidence" value="ECO:0007669"/>
    <property type="project" value="InterPro"/>
</dbReference>
<dbReference type="GO" id="GO:0015862">
    <property type="term" value="P:uridine transmembrane transport"/>
    <property type="evidence" value="ECO:0007669"/>
    <property type="project" value="TreeGrafter"/>
</dbReference>
<evidence type="ECO:0000313" key="9">
    <source>
        <dbReference type="Proteomes" id="UP001331515"/>
    </source>
</evidence>
<dbReference type="PANTHER" id="PTHR10332:SF9">
    <property type="entry name" value="EQUILIBRATIVE NUCLEOSIDE TRANSPORTER 1"/>
    <property type="match status" value="1"/>
</dbReference>
<dbReference type="GO" id="GO:0005886">
    <property type="term" value="C:plasma membrane"/>
    <property type="evidence" value="ECO:0007669"/>
    <property type="project" value="TreeGrafter"/>
</dbReference>
<evidence type="ECO:0000256" key="1">
    <source>
        <dbReference type="ARBA" id="ARBA00004141"/>
    </source>
</evidence>
<keyword evidence="3" id="KW-0813">Transport</keyword>
<keyword evidence="5 7" id="KW-1133">Transmembrane helix</keyword>
<feature type="transmembrane region" description="Helical" evidence="7">
    <location>
        <begin position="108"/>
        <end position="129"/>
    </location>
</feature>
<evidence type="ECO:0000256" key="7">
    <source>
        <dbReference type="SAM" id="Phobius"/>
    </source>
</evidence>
<dbReference type="Proteomes" id="UP001331515">
    <property type="component" value="Unassembled WGS sequence"/>
</dbReference>
<feature type="transmembrane region" description="Helical" evidence="7">
    <location>
        <begin position="80"/>
        <end position="101"/>
    </location>
</feature>
<comment type="caution">
    <text evidence="8">The sequence shown here is derived from an EMBL/GenBank/DDBJ whole genome shotgun (WGS) entry which is preliminary data.</text>
</comment>
<evidence type="ECO:0008006" key="10">
    <source>
        <dbReference type="Google" id="ProtNLM"/>
    </source>
</evidence>
<evidence type="ECO:0000256" key="3">
    <source>
        <dbReference type="ARBA" id="ARBA00022448"/>
    </source>
</evidence>
<dbReference type="InterPro" id="IPR002259">
    <property type="entry name" value="Eqnu_transpt"/>
</dbReference>
<dbReference type="AlphaFoldDB" id="A0AAN8ETK5"/>
<dbReference type="PANTHER" id="PTHR10332">
    <property type="entry name" value="EQUILIBRATIVE NUCLEOSIDE TRANSPORTER"/>
    <property type="match status" value="1"/>
</dbReference>
<keyword evidence="6 7" id="KW-0472">Membrane</keyword>
<feature type="transmembrane region" description="Helical" evidence="7">
    <location>
        <begin position="180"/>
        <end position="201"/>
    </location>
</feature>
<feature type="non-terminal residue" evidence="8">
    <location>
        <position position="1"/>
    </location>
</feature>
<feature type="transmembrane region" description="Helical" evidence="7">
    <location>
        <begin position="15"/>
        <end position="33"/>
    </location>
</feature>
<keyword evidence="4 7" id="KW-0812">Transmembrane</keyword>
<evidence type="ECO:0000256" key="6">
    <source>
        <dbReference type="ARBA" id="ARBA00023136"/>
    </source>
</evidence>
<name>A0AAN8ETK5_CHAGU</name>
<dbReference type="PRINTS" id="PR01130">
    <property type="entry name" value="DERENTRNSPRT"/>
</dbReference>
<gene>
    <name evidence="8" type="ORF">CgunFtcFv8_027609</name>
</gene>
<dbReference type="EMBL" id="JAURVH010001058">
    <property type="protein sequence ID" value="KAK5936103.1"/>
    <property type="molecule type" value="Genomic_DNA"/>
</dbReference>
<dbReference type="Pfam" id="PF01733">
    <property type="entry name" value="Nucleoside_tran"/>
    <property type="match status" value="1"/>
</dbReference>
<evidence type="ECO:0000256" key="5">
    <source>
        <dbReference type="ARBA" id="ARBA00022989"/>
    </source>
</evidence>
<comment type="similarity">
    <text evidence="2">Belongs to the SLC29A/ENT transporter (TC 2.A.57) family.</text>
</comment>
<proteinExistence type="inferred from homology"/>